<dbReference type="Proteomes" id="UP000000391">
    <property type="component" value="Chromosome"/>
</dbReference>
<dbReference type="OrthoDB" id="229881at2157"/>
<evidence type="ECO:0000313" key="1">
    <source>
        <dbReference type="EMBL" id="ADI73143.1"/>
    </source>
</evidence>
<gene>
    <name evidence="1" type="ordered locus">Metev_0213</name>
</gene>
<evidence type="ECO:0000313" key="2">
    <source>
        <dbReference type="Proteomes" id="UP000000391"/>
    </source>
</evidence>
<dbReference type="SUPFAM" id="SSF46785">
    <property type="entry name" value="Winged helix' DNA-binding domain"/>
    <property type="match status" value="1"/>
</dbReference>
<sequence length="101" mass="11803">MLLDQVNKELELTERHLLVLKKVIEKGPIGILRLAEETEMPTHKVRYSLRILEQENLIKPSIHGATEGDMVDKFLSEFEQKTKSIQEKTARIREIRNSIEH</sequence>
<dbReference type="HOGENOM" id="CLU_152992_0_0_2"/>
<dbReference type="AlphaFoldDB" id="D7E6C1"/>
<protein>
    <submittedName>
        <fullName evidence="1">Uncharacterized protein</fullName>
    </submittedName>
</protein>
<dbReference type="RefSeq" id="WP_013193711.1">
    <property type="nucleotide sequence ID" value="NC_014253.1"/>
</dbReference>
<reference evidence="1 2" key="1">
    <citation type="submission" date="2010-06" db="EMBL/GenBank/DDBJ databases">
        <title>Complete sequence chromosome of Methanohalobium evestigatum Z-7303.</title>
        <authorList>
            <consortium name="US DOE Joint Genome Institute"/>
            <person name="Lucas S."/>
            <person name="Copeland A."/>
            <person name="Lapidus A."/>
            <person name="Cheng J.-F."/>
            <person name="Bruce D."/>
            <person name="Goodwin L."/>
            <person name="Pitluck S."/>
            <person name="Saunders E."/>
            <person name="Detter J.C."/>
            <person name="Han C."/>
            <person name="Tapia R."/>
            <person name="Land M."/>
            <person name="Hauser L."/>
            <person name="Kyrpides N."/>
            <person name="Mikhailova N."/>
            <person name="Sieprawska-Lupa M."/>
            <person name="Whitman W.B."/>
            <person name="Anderson I."/>
            <person name="Woyke T."/>
        </authorList>
    </citation>
    <scope>NUCLEOTIDE SEQUENCE [LARGE SCALE GENOMIC DNA]</scope>
    <source>
        <strain evidence="2">ATCC BAA-1072 / DSM 3721 / NBRC 107634 / OCM 161 / Z-7303</strain>
    </source>
</reference>
<dbReference type="InterPro" id="IPR036390">
    <property type="entry name" value="WH_DNA-bd_sf"/>
</dbReference>
<dbReference type="Gene3D" id="1.10.10.10">
    <property type="entry name" value="Winged helix-like DNA-binding domain superfamily/Winged helix DNA-binding domain"/>
    <property type="match status" value="1"/>
</dbReference>
<proteinExistence type="predicted"/>
<keyword evidence="2" id="KW-1185">Reference proteome</keyword>
<dbReference type="STRING" id="644295.Metev_0213"/>
<dbReference type="KEGG" id="mev:Metev_0213"/>
<name>D7E6C1_METEZ</name>
<dbReference type="EMBL" id="CP002069">
    <property type="protein sequence ID" value="ADI73143.1"/>
    <property type="molecule type" value="Genomic_DNA"/>
</dbReference>
<dbReference type="InterPro" id="IPR036388">
    <property type="entry name" value="WH-like_DNA-bd_sf"/>
</dbReference>
<organism evidence="1 2">
    <name type="scientific">Methanohalobium evestigatum (strain ATCC BAA-1072 / DSM 3721 / NBRC 107634 / OCM 161 / Z-7303)</name>
    <dbReference type="NCBI Taxonomy" id="644295"/>
    <lineage>
        <taxon>Archaea</taxon>
        <taxon>Methanobacteriati</taxon>
        <taxon>Methanobacteriota</taxon>
        <taxon>Stenosarchaea group</taxon>
        <taxon>Methanomicrobia</taxon>
        <taxon>Methanosarcinales</taxon>
        <taxon>Methanosarcinaceae</taxon>
        <taxon>Methanohalobium</taxon>
    </lineage>
</organism>
<accession>D7E6C1</accession>
<dbReference type="GeneID" id="9345825"/>